<feature type="transmembrane region" description="Helical" evidence="7">
    <location>
        <begin position="181"/>
        <end position="199"/>
    </location>
</feature>
<evidence type="ECO:0000313" key="10">
    <source>
        <dbReference type="EMBL" id="PJZ67115.1"/>
    </source>
</evidence>
<feature type="transmembrane region" description="Helical" evidence="7">
    <location>
        <begin position="111"/>
        <end position="134"/>
    </location>
</feature>
<dbReference type="PANTHER" id="PTHR43840">
    <property type="entry name" value="MITOCHONDRIAL METAL TRANSPORTER 1-RELATED"/>
    <property type="match status" value="1"/>
</dbReference>
<dbReference type="NCBIfam" id="TIGR01297">
    <property type="entry name" value="CDF"/>
    <property type="match status" value="1"/>
</dbReference>
<evidence type="ECO:0000313" key="11">
    <source>
        <dbReference type="Proteomes" id="UP000231912"/>
    </source>
</evidence>
<dbReference type="GO" id="GO:0015341">
    <property type="term" value="F:zinc efflux antiporter activity"/>
    <property type="evidence" value="ECO:0007669"/>
    <property type="project" value="TreeGrafter"/>
</dbReference>
<dbReference type="RefSeq" id="WP_100757661.1">
    <property type="nucleotide sequence ID" value="NZ_NPDT01000001.1"/>
</dbReference>
<protein>
    <submittedName>
        <fullName evidence="10">Cobalt transporter</fullName>
    </submittedName>
</protein>
<dbReference type="GO" id="GO:0015093">
    <property type="term" value="F:ferrous iron transmembrane transporter activity"/>
    <property type="evidence" value="ECO:0007669"/>
    <property type="project" value="TreeGrafter"/>
</dbReference>
<gene>
    <name evidence="10" type="ORF">CH371_03305</name>
</gene>
<accession>A0A2M9ZFE1</accession>
<feature type="transmembrane region" description="Helical" evidence="7">
    <location>
        <begin position="154"/>
        <end position="175"/>
    </location>
</feature>
<reference evidence="10 11" key="1">
    <citation type="submission" date="2017-07" db="EMBL/GenBank/DDBJ databases">
        <title>Leptospira spp. isolated from tropical soils.</title>
        <authorList>
            <person name="Thibeaux R."/>
            <person name="Iraola G."/>
            <person name="Ferres I."/>
            <person name="Bierque E."/>
            <person name="Girault D."/>
            <person name="Soupe-Gilbert M.-E."/>
            <person name="Picardeau M."/>
            <person name="Goarant C."/>
        </authorList>
    </citation>
    <scope>NUCLEOTIDE SEQUENCE [LARGE SCALE GENOMIC DNA]</scope>
    <source>
        <strain evidence="10 11">FH2-C-A2</strain>
    </source>
</reference>
<dbReference type="InterPro" id="IPR036837">
    <property type="entry name" value="Cation_efflux_CTD_sf"/>
</dbReference>
<dbReference type="GO" id="GO:0006882">
    <property type="term" value="P:intracellular zinc ion homeostasis"/>
    <property type="evidence" value="ECO:0007669"/>
    <property type="project" value="TreeGrafter"/>
</dbReference>
<keyword evidence="4 7" id="KW-0812">Transmembrane</keyword>
<keyword evidence="5 7" id="KW-1133">Transmembrane helix</keyword>
<evidence type="ECO:0000256" key="2">
    <source>
        <dbReference type="ARBA" id="ARBA00008114"/>
    </source>
</evidence>
<evidence type="ECO:0000256" key="4">
    <source>
        <dbReference type="ARBA" id="ARBA00022692"/>
    </source>
</evidence>
<evidence type="ECO:0000256" key="3">
    <source>
        <dbReference type="ARBA" id="ARBA00022448"/>
    </source>
</evidence>
<feature type="domain" description="Cation efflux protein transmembrane" evidence="8">
    <location>
        <begin position="15"/>
        <end position="207"/>
    </location>
</feature>
<dbReference type="AlphaFoldDB" id="A0A2M9ZFE1"/>
<dbReference type="Pfam" id="PF01545">
    <property type="entry name" value="Cation_efflux"/>
    <property type="match status" value="1"/>
</dbReference>
<dbReference type="EMBL" id="NPDT01000001">
    <property type="protein sequence ID" value="PJZ67115.1"/>
    <property type="molecule type" value="Genomic_DNA"/>
</dbReference>
<evidence type="ECO:0000259" key="8">
    <source>
        <dbReference type="Pfam" id="PF01545"/>
    </source>
</evidence>
<evidence type="ECO:0000256" key="7">
    <source>
        <dbReference type="SAM" id="Phobius"/>
    </source>
</evidence>
<evidence type="ECO:0000256" key="5">
    <source>
        <dbReference type="ARBA" id="ARBA00022989"/>
    </source>
</evidence>
<feature type="domain" description="Cation efflux protein cytoplasmic" evidence="9">
    <location>
        <begin position="219"/>
        <end position="288"/>
    </location>
</feature>
<sequence>MISGFSHSKVLAGGVSVFVAFFLAGLKLSFGFSLGSVALLASGLDSALDFLSSSVNLYVLYISSRPADSNHRYGHGKAEALGGLFQSVAILGSVLWLLYKTIVSTANRESFLPEATSMIIMSVSLIVTGALVLFQRTVIRKTHSLLIEADSLHYLSDLLGNIMILVSFGLAYFTGWTWLDPLAGAFVCAYLAIGCIRIFKGSLDVLMDRDFSDDYRDVLLQILEKRSAEILGYHNLRARSAGERKFLEVHLELPKSYTLEQTHFILEEVMDELKQEFPYTEVLIHPDPVDNEGDRNILLDKESPQFY</sequence>
<dbReference type="SUPFAM" id="SSF160240">
    <property type="entry name" value="Cation efflux protein cytoplasmic domain-like"/>
    <property type="match status" value="1"/>
</dbReference>
<dbReference type="Pfam" id="PF16916">
    <property type="entry name" value="ZT_dimer"/>
    <property type="match status" value="1"/>
</dbReference>
<dbReference type="PANTHER" id="PTHR43840:SF15">
    <property type="entry name" value="MITOCHONDRIAL METAL TRANSPORTER 1-RELATED"/>
    <property type="match status" value="1"/>
</dbReference>
<dbReference type="InterPro" id="IPR002524">
    <property type="entry name" value="Cation_efflux"/>
</dbReference>
<comment type="caution">
    <text evidence="10">The sequence shown here is derived from an EMBL/GenBank/DDBJ whole genome shotgun (WGS) entry which is preliminary data.</text>
</comment>
<name>A0A2M9ZFE1_9LEPT</name>
<dbReference type="Gene3D" id="3.30.70.1350">
    <property type="entry name" value="Cation efflux protein, cytoplasmic domain"/>
    <property type="match status" value="1"/>
</dbReference>
<dbReference type="InterPro" id="IPR050291">
    <property type="entry name" value="CDF_Transporter"/>
</dbReference>
<dbReference type="InterPro" id="IPR027470">
    <property type="entry name" value="Cation_efflux_CTD"/>
</dbReference>
<dbReference type="InterPro" id="IPR027469">
    <property type="entry name" value="Cation_efflux_TMD_sf"/>
</dbReference>
<dbReference type="InterPro" id="IPR058533">
    <property type="entry name" value="Cation_efflux_TM"/>
</dbReference>
<comment type="similarity">
    <text evidence="2">Belongs to the cation diffusion facilitator (CDF) transporter (TC 2.A.4) family.</text>
</comment>
<evidence type="ECO:0000259" key="9">
    <source>
        <dbReference type="Pfam" id="PF16916"/>
    </source>
</evidence>
<dbReference type="Proteomes" id="UP000231912">
    <property type="component" value="Unassembled WGS sequence"/>
</dbReference>
<evidence type="ECO:0000256" key="1">
    <source>
        <dbReference type="ARBA" id="ARBA00004141"/>
    </source>
</evidence>
<dbReference type="GO" id="GO:0005886">
    <property type="term" value="C:plasma membrane"/>
    <property type="evidence" value="ECO:0007669"/>
    <property type="project" value="TreeGrafter"/>
</dbReference>
<dbReference type="SUPFAM" id="SSF161111">
    <property type="entry name" value="Cation efflux protein transmembrane domain-like"/>
    <property type="match status" value="1"/>
</dbReference>
<proteinExistence type="inferred from homology"/>
<keyword evidence="6 7" id="KW-0472">Membrane</keyword>
<evidence type="ECO:0000256" key="6">
    <source>
        <dbReference type="ARBA" id="ARBA00023136"/>
    </source>
</evidence>
<comment type="subcellular location">
    <subcellularLocation>
        <location evidence="1">Membrane</location>
        <topology evidence="1">Multi-pass membrane protein</topology>
    </subcellularLocation>
</comment>
<keyword evidence="3" id="KW-0813">Transport</keyword>
<feature type="transmembrane region" description="Helical" evidence="7">
    <location>
        <begin position="12"/>
        <end position="32"/>
    </location>
</feature>
<dbReference type="GO" id="GO:0015086">
    <property type="term" value="F:cadmium ion transmembrane transporter activity"/>
    <property type="evidence" value="ECO:0007669"/>
    <property type="project" value="TreeGrafter"/>
</dbReference>
<feature type="transmembrane region" description="Helical" evidence="7">
    <location>
        <begin position="80"/>
        <end position="99"/>
    </location>
</feature>
<organism evidence="10 11">
    <name type="scientific">Leptospira wolffii</name>
    <dbReference type="NCBI Taxonomy" id="409998"/>
    <lineage>
        <taxon>Bacteria</taxon>
        <taxon>Pseudomonadati</taxon>
        <taxon>Spirochaetota</taxon>
        <taxon>Spirochaetia</taxon>
        <taxon>Leptospirales</taxon>
        <taxon>Leptospiraceae</taxon>
        <taxon>Leptospira</taxon>
    </lineage>
</organism>
<dbReference type="Gene3D" id="1.20.1510.10">
    <property type="entry name" value="Cation efflux protein transmembrane domain"/>
    <property type="match status" value="1"/>
</dbReference>